<dbReference type="PROSITE" id="PS51078">
    <property type="entry name" value="ICLR_ED"/>
    <property type="match status" value="1"/>
</dbReference>
<proteinExistence type="predicted"/>
<dbReference type="RefSeq" id="WP_317534123.1">
    <property type="nucleotide sequence ID" value="NZ_JAWLKF010000017.1"/>
</dbReference>
<organism evidence="6 7">
    <name type="scientific">Rhodococcus cerastii</name>
    <dbReference type="NCBI Taxonomy" id="908616"/>
    <lineage>
        <taxon>Bacteria</taxon>
        <taxon>Bacillati</taxon>
        <taxon>Actinomycetota</taxon>
        <taxon>Actinomycetes</taxon>
        <taxon>Mycobacteriales</taxon>
        <taxon>Nocardiaceae</taxon>
        <taxon>Rhodococcus</taxon>
    </lineage>
</organism>
<protein>
    <submittedName>
        <fullName evidence="6">IclR family transcriptional regulator</fullName>
    </submittedName>
</protein>
<dbReference type="InterPro" id="IPR050707">
    <property type="entry name" value="HTH_MetabolicPath_Reg"/>
</dbReference>
<dbReference type="PROSITE" id="PS51077">
    <property type="entry name" value="HTH_ICLR"/>
    <property type="match status" value="1"/>
</dbReference>
<dbReference type="Proteomes" id="UP001186104">
    <property type="component" value="Unassembled WGS sequence"/>
</dbReference>
<dbReference type="PANTHER" id="PTHR30136">
    <property type="entry name" value="HELIX-TURN-HELIX TRANSCRIPTIONAL REGULATOR, ICLR FAMILY"/>
    <property type="match status" value="1"/>
</dbReference>
<dbReference type="Pfam" id="PF01614">
    <property type="entry name" value="IclR_C"/>
    <property type="match status" value="1"/>
</dbReference>
<dbReference type="Pfam" id="PF09339">
    <property type="entry name" value="HTH_IclR"/>
    <property type="match status" value="1"/>
</dbReference>
<sequence length="265" mass="29389">MSQSLARAMTLLGLLGDGPRSLDELASVLEVHKTTVLRLLRTMEADRFVQHDADHRYQLGSRLFELANHALEQRDVRSIARPHLSELNAITGQTVHLATYEAGVVIYIDKFDAQQSVRMYSRIGKPAPLHCTAVGKVLISARPEAERVQIARNITYTPFTERTITTAERYLRELDLVLEQGFAEDREEHESFVNCIGCAVRNGTGDVVAAVSMSVPDMVLDHQQVLATLPEVQHAAAAISAGLGWHPQEAQDDRTQNQNSKEGTQ</sequence>
<accession>A0ABU4D6F5</accession>
<keyword evidence="7" id="KW-1185">Reference proteome</keyword>
<evidence type="ECO:0000259" key="5">
    <source>
        <dbReference type="PROSITE" id="PS51078"/>
    </source>
</evidence>
<dbReference type="SUPFAM" id="SSF55781">
    <property type="entry name" value="GAF domain-like"/>
    <property type="match status" value="1"/>
</dbReference>
<dbReference type="InterPro" id="IPR036388">
    <property type="entry name" value="WH-like_DNA-bd_sf"/>
</dbReference>
<feature type="domain" description="HTH iclR-type" evidence="4">
    <location>
        <begin position="2"/>
        <end position="61"/>
    </location>
</feature>
<dbReference type="InterPro" id="IPR029016">
    <property type="entry name" value="GAF-like_dom_sf"/>
</dbReference>
<keyword evidence="1" id="KW-0805">Transcription regulation</keyword>
<dbReference type="PANTHER" id="PTHR30136:SF24">
    <property type="entry name" value="HTH-TYPE TRANSCRIPTIONAL REPRESSOR ALLR"/>
    <property type="match status" value="1"/>
</dbReference>
<dbReference type="InterPro" id="IPR036390">
    <property type="entry name" value="WH_DNA-bd_sf"/>
</dbReference>
<gene>
    <name evidence="6" type="ORF">R3P93_22320</name>
</gene>
<feature type="domain" description="IclR-ED" evidence="5">
    <location>
        <begin position="62"/>
        <end position="245"/>
    </location>
</feature>
<comment type="caution">
    <text evidence="6">The sequence shown here is derived from an EMBL/GenBank/DDBJ whole genome shotgun (WGS) entry which is preliminary data.</text>
</comment>
<evidence type="ECO:0000256" key="2">
    <source>
        <dbReference type="ARBA" id="ARBA00023125"/>
    </source>
</evidence>
<dbReference type="InterPro" id="IPR005471">
    <property type="entry name" value="Tscrpt_reg_IclR_N"/>
</dbReference>
<keyword evidence="3" id="KW-0804">Transcription</keyword>
<keyword evidence="2" id="KW-0238">DNA-binding</keyword>
<evidence type="ECO:0000256" key="3">
    <source>
        <dbReference type="ARBA" id="ARBA00023163"/>
    </source>
</evidence>
<dbReference type="Gene3D" id="3.30.450.40">
    <property type="match status" value="1"/>
</dbReference>
<evidence type="ECO:0000313" key="6">
    <source>
        <dbReference type="EMBL" id="MDV6305310.1"/>
    </source>
</evidence>
<dbReference type="InterPro" id="IPR014757">
    <property type="entry name" value="Tscrpt_reg_IclR_C"/>
</dbReference>
<evidence type="ECO:0000259" key="4">
    <source>
        <dbReference type="PROSITE" id="PS51077"/>
    </source>
</evidence>
<dbReference type="SUPFAM" id="SSF46785">
    <property type="entry name" value="Winged helix' DNA-binding domain"/>
    <property type="match status" value="1"/>
</dbReference>
<dbReference type="EMBL" id="JAWLKF010000017">
    <property type="protein sequence ID" value="MDV6305310.1"/>
    <property type="molecule type" value="Genomic_DNA"/>
</dbReference>
<reference evidence="6 7" key="1">
    <citation type="submission" date="2023-10" db="EMBL/GenBank/DDBJ databases">
        <title>Development of a sustainable strategy for remediation of hydrocarbon-contaminated territories based on the waste exchange concept.</title>
        <authorList>
            <person name="Krivoruchko A."/>
        </authorList>
    </citation>
    <scope>NUCLEOTIDE SEQUENCE [LARGE SCALE GENOMIC DNA]</scope>
    <source>
        <strain evidence="6 7">IEGM 1327</strain>
    </source>
</reference>
<evidence type="ECO:0000313" key="7">
    <source>
        <dbReference type="Proteomes" id="UP001186104"/>
    </source>
</evidence>
<name>A0ABU4D6F5_9NOCA</name>
<evidence type="ECO:0000256" key="1">
    <source>
        <dbReference type="ARBA" id="ARBA00023015"/>
    </source>
</evidence>
<dbReference type="SMART" id="SM00346">
    <property type="entry name" value="HTH_ICLR"/>
    <property type="match status" value="1"/>
</dbReference>
<dbReference type="Gene3D" id="1.10.10.10">
    <property type="entry name" value="Winged helix-like DNA-binding domain superfamily/Winged helix DNA-binding domain"/>
    <property type="match status" value="1"/>
</dbReference>